<evidence type="ECO:0000256" key="1">
    <source>
        <dbReference type="ARBA" id="ARBA00001933"/>
    </source>
</evidence>
<dbReference type="PANTHER" id="PTHR43277:SF4">
    <property type="entry name" value="ARGININE DECARBOXYLASE"/>
    <property type="match status" value="1"/>
</dbReference>
<dbReference type="InterPro" id="IPR052357">
    <property type="entry name" value="Orn_Lys_Arg_decarboxylase-I"/>
</dbReference>
<evidence type="ECO:0000313" key="8">
    <source>
        <dbReference type="EMBL" id="KGM96507.1"/>
    </source>
</evidence>
<feature type="domain" description="Orn/Lys/Arg decarboxylase C-terminal" evidence="7">
    <location>
        <begin position="369"/>
        <end position="453"/>
    </location>
</feature>
<dbReference type="Pfam" id="PF03711">
    <property type="entry name" value="OKR_DC_1_C"/>
    <property type="match status" value="1"/>
</dbReference>
<proteinExistence type="inferred from homology"/>
<dbReference type="EMBL" id="JENJ01000021">
    <property type="protein sequence ID" value="KGM96507.1"/>
    <property type="molecule type" value="Genomic_DNA"/>
</dbReference>
<dbReference type="GO" id="GO:0016831">
    <property type="term" value="F:carboxy-lyase activity"/>
    <property type="evidence" value="ECO:0007669"/>
    <property type="project" value="UniProtKB-KW"/>
</dbReference>
<name>A0A0A0I6M0_CLONO</name>
<keyword evidence="5" id="KW-0456">Lyase</keyword>
<dbReference type="InterPro" id="IPR015421">
    <property type="entry name" value="PyrdxlP-dep_Trfase_major"/>
</dbReference>
<evidence type="ECO:0000256" key="4">
    <source>
        <dbReference type="ARBA" id="ARBA00022898"/>
    </source>
</evidence>
<comment type="similarity">
    <text evidence="2">Belongs to the Orn/Lys/Arg decarboxylase class-I family.</text>
</comment>
<dbReference type="InterPro" id="IPR036633">
    <property type="entry name" value="Prn/Lys/Arg_de-COase_C_sf"/>
</dbReference>
<organism evidence="8 9">
    <name type="scientific">Clostridium novyi A str. 4552</name>
    <dbReference type="NCBI Taxonomy" id="1444289"/>
    <lineage>
        <taxon>Bacteria</taxon>
        <taxon>Bacillati</taxon>
        <taxon>Bacillota</taxon>
        <taxon>Clostridia</taxon>
        <taxon>Eubacteriales</taxon>
        <taxon>Clostridiaceae</taxon>
        <taxon>Clostridium</taxon>
    </lineage>
</organism>
<gene>
    <name evidence="8" type="ORF">Z968_06265</name>
</gene>
<dbReference type="SUPFAM" id="SSF53383">
    <property type="entry name" value="PLP-dependent transferases"/>
    <property type="match status" value="1"/>
</dbReference>
<dbReference type="InterPro" id="IPR000310">
    <property type="entry name" value="Orn/Lys/Arg_deCO2ase_major_dom"/>
</dbReference>
<dbReference type="SUPFAM" id="SSF55904">
    <property type="entry name" value="Ornithine decarboxylase C-terminal domain"/>
    <property type="match status" value="1"/>
</dbReference>
<evidence type="ECO:0000259" key="7">
    <source>
        <dbReference type="Pfam" id="PF03711"/>
    </source>
</evidence>
<dbReference type="PANTHER" id="PTHR43277">
    <property type="entry name" value="ARGININE DECARBOXYLASE"/>
    <property type="match status" value="1"/>
</dbReference>
<dbReference type="Gene3D" id="3.90.100.10">
    <property type="entry name" value="Orn/Lys/Arg decarboxylase, C-terminal domain"/>
    <property type="match status" value="1"/>
</dbReference>
<dbReference type="OrthoDB" id="9815233at2"/>
<dbReference type="InterPro" id="IPR015424">
    <property type="entry name" value="PyrdxlP-dep_Trfase"/>
</dbReference>
<evidence type="ECO:0000259" key="6">
    <source>
        <dbReference type="Pfam" id="PF01276"/>
    </source>
</evidence>
<dbReference type="CDD" id="cd00615">
    <property type="entry name" value="Orn_deC_like"/>
    <property type="match status" value="1"/>
</dbReference>
<dbReference type="InterPro" id="IPR008286">
    <property type="entry name" value="Prn/Lys/Arg_de-COase_C"/>
</dbReference>
<sequence>MGKLPLVEGVLKYFNENNVRFSMPGHKGKKGFETTDIGRKMIKNFIDIDITEVDGVDNLHDAEGIIKEAQDLLAKYYSSKKAYFLVNGSTSGNLTMIFSAFNEGDKVIVERNCHKSIFNGIILRKLNPVYIKNKISSKYNAPLSIDEEHFLKVLDKNPDAKGIIVTYPNYYGVCPNLEFIIREARKRNMKVLVDSAHGAHFGVTEALPKSAVKLGADMVVMSAHKTLPSLTQTAYIHVNDEKSFNKVEFYLHSFLSTSPSYLFMCTMDYARFYLEEYGKKDYEKLIDIANKYKNKINSIKGIHIICKEDLNDEELDLDETRYVINVEKGYSGEKLSKYLRKNRIQAEMNDGQNVVLILGPFNDESDFKKLYEALKKCSLESLKGEYYDILNYNIPEMKFTPCKVIDKEKEIIDLESSIGRTCGESIVPYPPGIPLVNIGEIIDDEVIKYIEHYLNSGVDVIGVKSENGKRKIKVLKDKL</sequence>
<keyword evidence="3" id="KW-0210">Decarboxylase</keyword>
<protein>
    <submittedName>
        <fullName evidence="8">Decarboxylase</fullName>
    </submittedName>
</protein>
<evidence type="ECO:0000313" key="9">
    <source>
        <dbReference type="Proteomes" id="UP000030012"/>
    </source>
</evidence>
<dbReference type="Gene3D" id="3.40.640.10">
    <property type="entry name" value="Type I PLP-dependent aspartate aminotransferase-like (Major domain)"/>
    <property type="match status" value="1"/>
</dbReference>
<dbReference type="AlphaFoldDB" id="A0A0A0I6M0"/>
<dbReference type="Proteomes" id="UP000030012">
    <property type="component" value="Unassembled WGS sequence"/>
</dbReference>
<comment type="cofactor">
    <cofactor evidence="1">
        <name>pyridoxal 5'-phosphate</name>
        <dbReference type="ChEBI" id="CHEBI:597326"/>
    </cofactor>
</comment>
<dbReference type="Pfam" id="PF01276">
    <property type="entry name" value="OKR_DC_1"/>
    <property type="match status" value="1"/>
</dbReference>
<dbReference type="RefSeq" id="WP_039254737.1">
    <property type="nucleotide sequence ID" value="NZ_JENJ01000021.1"/>
</dbReference>
<reference evidence="8 9" key="1">
    <citation type="submission" date="2014-01" db="EMBL/GenBank/DDBJ databases">
        <title>Plasmidome dynamics in the species complex Clostridium novyi sensu lato converts strains of independent lineages into distinctly different pathogens.</title>
        <authorList>
            <person name="Skarin H."/>
            <person name="Segerman B."/>
        </authorList>
    </citation>
    <scope>NUCLEOTIDE SEQUENCE [LARGE SCALE GENOMIC DNA]</scope>
    <source>
        <strain evidence="8 9">4552</strain>
    </source>
</reference>
<comment type="caution">
    <text evidence="8">The sequence shown here is derived from an EMBL/GenBank/DDBJ whole genome shotgun (WGS) entry which is preliminary data.</text>
</comment>
<keyword evidence="4" id="KW-0663">Pyridoxal phosphate</keyword>
<evidence type="ECO:0000256" key="2">
    <source>
        <dbReference type="ARBA" id="ARBA00010671"/>
    </source>
</evidence>
<evidence type="ECO:0000256" key="5">
    <source>
        <dbReference type="ARBA" id="ARBA00023239"/>
    </source>
</evidence>
<evidence type="ECO:0000256" key="3">
    <source>
        <dbReference type="ARBA" id="ARBA00022793"/>
    </source>
</evidence>
<accession>A0A0A0I6M0</accession>
<feature type="domain" description="Orn/Lys/Arg decarboxylases family 1 pyridoxal-P attachment site" evidence="6">
    <location>
        <begin position="5"/>
        <end position="358"/>
    </location>
</feature>